<dbReference type="InterPro" id="IPR036465">
    <property type="entry name" value="vWFA_dom_sf"/>
</dbReference>
<keyword evidence="3" id="KW-0732">Signal</keyword>
<keyword evidence="6" id="KW-1185">Reference proteome</keyword>
<dbReference type="Gene3D" id="2.60.40.10">
    <property type="entry name" value="Immunoglobulins"/>
    <property type="match status" value="1"/>
</dbReference>
<feature type="transmembrane region" description="Helical" evidence="2">
    <location>
        <begin position="1067"/>
        <end position="1086"/>
    </location>
</feature>
<dbReference type="NCBIfam" id="TIGR01167">
    <property type="entry name" value="LPXTG_anchor"/>
    <property type="match status" value="1"/>
</dbReference>
<dbReference type="PROSITE" id="PS50234">
    <property type="entry name" value="VWFA"/>
    <property type="match status" value="1"/>
</dbReference>
<reference evidence="5 6" key="1">
    <citation type="submission" date="2024-01" db="EMBL/GenBank/DDBJ databases">
        <title>Genomic analysis and antimicrobial resistance profiles of Trueperella pyogenes isolated from domestic and wild animals.</title>
        <authorList>
            <person name="Magossi G."/>
            <person name="Gzyl K.E."/>
            <person name="Holman D.B."/>
            <person name="Amat S."/>
        </authorList>
    </citation>
    <scope>NUCLEOTIDE SEQUENCE [LARGE SCALE GENOMIC DNA]</scope>
    <source>
        <strain evidence="5 6">1494</strain>
    </source>
</reference>
<dbReference type="EMBL" id="JBAGNM010000038">
    <property type="protein sequence ID" value="MEW6955501.1"/>
    <property type="molecule type" value="Genomic_DNA"/>
</dbReference>
<sequence length="1092" mass="115904">MLSRVNRLMSAVAVATLATCLAVGALPALSILPNASAANISPTASATASAAPADSDFTSSTVAARTEGNVVDDSTIAHNKVVLELNKATVVDGVVAIERTEPGKEFLGHGSALVNGGEVSEDAVASAPVLDKRGVRIAVKLPDGWATGDKLELGYKTFGPDAGVDWKTINDGAQVFALRDDVSNTVEVANQPVSFTTTATDVNFPSSSKFNNGKCWNGTVGDVYFQAAQDLTATTITIQRTDPLYFLYLPPAGNFNNDTPNIKVIGSSDAAGGSDGMRAEVTVTKVDNKTLNLSIPSGITLKAGDSVKLTNAFSYCPLAKPSASKLKITVDGYTPDKKPTPPDEGGDEPQPENSATQNGVKAVGSIELGAIIKESSSTSTVSTKVMSKANFEKAILKVKTPNSILPSERFKVEISKIEDGVTLGQEVKVQNGETIIEVYPMKNGRRVHTALVPEGSIITATGSLGVEPFQLDVYGSSVEKPFTPPIPVEDSIPYLPDALENPPIKMQCGQNVAVIFDVSKSIGRDGLDAVKNAGNAVIEALAGSPAKLGLFNFATYAPAVNAAQQVTPLTLSDPKNVATLRMKVAALEVGKPGGTNWEGALRQVINSGTTYDAVYFVTDGVPSYNNSGTANDLEGYWTHTTDLVKAIEAANELKKNGTHIEAIPVLLPAEVEEAQGEYLLKDGVYPTVNDGNKDKYTKGIYAVGPGNGHFLRAGIVKYGVKVMERGWKDVTRSPELWSDGLLTGTQMLRQLIGPDQFNRDRYSSTPLNEWNKLADTLRKSIASPCVANLTVNKIIKKADGTQTQGVGWEFTAEALTNNIVTKYDASGNPQQRADRASQKTNDLGRTVFGIGSTSNQEVRVKEEIPAGSGYQLEQQNGFNARCERQVVGDDGSMKKENVPVVNEGPTGFNLDMLYEEALGPVRSVECWVVNTEKQQKQPIKIVKLLADGGTTPLAGAQFKLYKADSQGNLITIGENEVLVQTGADNIHTADLDSPGIYYLIESKAPQKLRLLSEPVKFTATWGSGEPELKILQGASSLIIPGKDSQGALTLQIADIREGQLPRTGGAGVAWLGGIGGLLVLAGLTWAQRKQRA</sequence>
<dbReference type="InterPro" id="IPR041033">
    <property type="entry name" value="SpaA_PFL_dom_1"/>
</dbReference>
<gene>
    <name evidence="5" type="ORF">V3M73_10785</name>
</gene>
<dbReference type="RefSeq" id="WP_367246451.1">
    <property type="nucleotide sequence ID" value="NZ_JBAGNM010000038.1"/>
</dbReference>
<dbReference type="Proteomes" id="UP001555100">
    <property type="component" value="Unassembled WGS sequence"/>
</dbReference>
<keyword evidence="2" id="KW-0472">Membrane</keyword>
<feature type="domain" description="VWFA" evidence="4">
    <location>
        <begin position="511"/>
        <end position="665"/>
    </location>
</feature>
<dbReference type="InterPro" id="IPR002035">
    <property type="entry name" value="VWF_A"/>
</dbReference>
<name>A0ABV3NE61_9ACTO</name>
<feature type="signal peptide" evidence="3">
    <location>
        <begin position="1"/>
        <end position="37"/>
    </location>
</feature>
<dbReference type="Gene3D" id="3.40.50.410">
    <property type="entry name" value="von Willebrand factor, type A domain"/>
    <property type="match status" value="1"/>
</dbReference>
<evidence type="ECO:0000259" key="4">
    <source>
        <dbReference type="PROSITE" id="PS50234"/>
    </source>
</evidence>
<evidence type="ECO:0000313" key="5">
    <source>
        <dbReference type="EMBL" id="MEW6955501.1"/>
    </source>
</evidence>
<feature type="region of interest" description="Disordered" evidence="1">
    <location>
        <begin position="329"/>
        <end position="359"/>
    </location>
</feature>
<evidence type="ECO:0000256" key="1">
    <source>
        <dbReference type="SAM" id="MobiDB-lite"/>
    </source>
</evidence>
<protein>
    <submittedName>
        <fullName evidence="5">VWA domain-containing protein</fullName>
    </submittedName>
</protein>
<evidence type="ECO:0000256" key="2">
    <source>
        <dbReference type="SAM" id="Phobius"/>
    </source>
</evidence>
<dbReference type="CDD" id="cd00198">
    <property type="entry name" value="vWFA"/>
    <property type="match status" value="1"/>
</dbReference>
<accession>A0ABV3NE61</accession>
<evidence type="ECO:0000313" key="6">
    <source>
        <dbReference type="Proteomes" id="UP001555100"/>
    </source>
</evidence>
<evidence type="ECO:0000256" key="3">
    <source>
        <dbReference type="SAM" id="SignalP"/>
    </source>
</evidence>
<feature type="chain" id="PRO_5046239706" evidence="3">
    <location>
        <begin position="38"/>
        <end position="1092"/>
    </location>
</feature>
<proteinExistence type="predicted"/>
<keyword evidence="2" id="KW-1133">Transmembrane helix</keyword>
<comment type="caution">
    <text evidence="5">The sequence shown here is derived from an EMBL/GenBank/DDBJ whole genome shotgun (WGS) entry which is preliminary data.</text>
</comment>
<dbReference type="InterPro" id="IPR013783">
    <property type="entry name" value="Ig-like_fold"/>
</dbReference>
<dbReference type="SUPFAM" id="SSF53300">
    <property type="entry name" value="vWA-like"/>
    <property type="match status" value="1"/>
</dbReference>
<dbReference type="Pfam" id="PF17802">
    <property type="entry name" value="SpaA"/>
    <property type="match status" value="1"/>
</dbReference>
<organism evidence="5 6">
    <name type="scientific">Trueperella pyogenes</name>
    <dbReference type="NCBI Taxonomy" id="1661"/>
    <lineage>
        <taxon>Bacteria</taxon>
        <taxon>Bacillati</taxon>
        <taxon>Actinomycetota</taxon>
        <taxon>Actinomycetes</taxon>
        <taxon>Actinomycetales</taxon>
        <taxon>Actinomycetaceae</taxon>
        <taxon>Trueperella</taxon>
    </lineage>
</organism>
<keyword evidence="2" id="KW-0812">Transmembrane</keyword>